<dbReference type="EMBL" id="KV934485">
    <property type="protein sequence ID" value="PIO29090.1"/>
    <property type="molecule type" value="Genomic_DNA"/>
</dbReference>
<dbReference type="Pfam" id="PF00612">
    <property type="entry name" value="IQ"/>
    <property type="match status" value="1"/>
</dbReference>
<sequence>MMEEEEAAVIVLQAHARGVLARRRLRRVLQDYEAVVRDIEGEDIAVQWGARLLSPPLFNDLNPNELQMLRSHLAMEILWVQQAIASKTMCSYYFLFLEPLKHCTSNQQFTGVMQAFCRSVILLSRHCPRMSSPLGVNVLPHGKNVLVYRNGDPFHNGRRMVVNERQFVTFEAFLNERCVYILYTPAISEIKHSLTLIPVAPFQNKACVSAVYGVMI</sequence>
<accession>A0A2G9RMJ7</accession>
<gene>
    <name evidence="2" type="ORF">AB205_0089370</name>
</gene>
<dbReference type="SUPFAM" id="SSF89837">
    <property type="entry name" value="Doublecortin (DC)"/>
    <property type="match status" value="1"/>
</dbReference>
<organism evidence="2 3">
    <name type="scientific">Aquarana catesbeiana</name>
    <name type="common">American bullfrog</name>
    <name type="synonym">Rana catesbeiana</name>
    <dbReference type="NCBI Taxonomy" id="8400"/>
    <lineage>
        <taxon>Eukaryota</taxon>
        <taxon>Metazoa</taxon>
        <taxon>Chordata</taxon>
        <taxon>Craniata</taxon>
        <taxon>Vertebrata</taxon>
        <taxon>Euteleostomi</taxon>
        <taxon>Amphibia</taxon>
        <taxon>Batrachia</taxon>
        <taxon>Anura</taxon>
        <taxon>Neobatrachia</taxon>
        <taxon>Ranoidea</taxon>
        <taxon>Ranidae</taxon>
        <taxon>Aquarana</taxon>
    </lineage>
</organism>
<dbReference type="Proteomes" id="UP000228934">
    <property type="component" value="Unassembled WGS sequence"/>
</dbReference>
<dbReference type="PANTHER" id="PTHR16049">
    <property type="entry name" value="IQ DOMAIN-CONTAINING PROTEIN C"/>
    <property type="match status" value="1"/>
</dbReference>
<protein>
    <recommendedName>
        <fullName evidence="1">Doublecortin domain-containing protein</fullName>
    </recommendedName>
</protein>
<evidence type="ECO:0000313" key="2">
    <source>
        <dbReference type="EMBL" id="PIO29090.1"/>
    </source>
</evidence>
<dbReference type="InterPro" id="IPR042506">
    <property type="entry name" value="IQCC"/>
</dbReference>
<dbReference type="PROSITE" id="PS50096">
    <property type="entry name" value="IQ"/>
    <property type="match status" value="1"/>
</dbReference>
<reference evidence="3" key="1">
    <citation type="journal article" date="2017" name="Nat. Commun.">
        <title>The North American bullfrog draft genome provides insight into hormonal regulation of long noncoding RNA.</title>
        <authorList>
            <person name="Hammond S.A."/>
            <person name="Warren R.L."/>
            <person name="Vandervalk B.P."/>
            <person name="Kucuk E."/>
            <person name="Khan H."/>
            <person name="Gibb E.A."/>
            <person name="Pandoh P."/>
            <person name="Kirk H."/>
            <person name="Zhao Y."/>
            <person name="Jones M."/>
            <person name="Mungall A.J."/>
            <person name="Coope R."/>
            <person name="Pleasance S."/>
            <person name="Moore R.A."/>
            <person name="Holt R.A."/>
            <person name="Round J.M."/>
            <person name="Ohora S."/>
            <person name="Walle B.V."/>
            <person name="Veldhoen N."/>
            <person name="Helbing C.C."/>
            <person name="Birol I."/>
        </authorList>
    </citation>
    <scope>NUCLEOTIDE SEQUENCE [LARGE SCALE GENOMIC DNA]</scope>
</reference>
<dbReference type="InterPro" id="IPR003533">
    <property type="entry name" value="Doublecortin_dom"/>
</dbReference>
<evidence type="ECO:0000259" key="1">
    <source>
        <dbReference type="PROSITE" id="PS50309"/>
    </source>
</evidence>
<dbReference type="AlphaFoldDB" id="A0A2G9RMJ7"/>
<dbReference type="InterPro" id="IPR036572">
    <property type="entry name" value="Doublecortin_dom_sf"/>
</dbReference>
<evidence type="ECO:0000313" key="3">
    <source>
        <dbReference type="Proteomes" id="UP000228934"/>
    </source>
</evidence>
<keyword evidence="3" id="KW-1185">Reference proteome</keyword>
<dbReference type="InterPro" id="IPR000048">
    <property type="entry name" value="IQ_motif_EF-hand-BS"/>
</dbReference>
<dbReference type="GO" id="GO:0035556">
    <property type="term" value="P:intracellular signal transduction"/>
    <property type="evidence" value="ECO:0007669"/>
    <property type="project" value="InterPro"/>
</dbReference>
<dbReference type="Gene3D" id="3.10.20.230">
    <property type="entry name" value="Doublecortin domain"/>
    <property type="match status" value="1"/>
</dbReference>
<name>A0A2G9RMJ7_AQUCT</name>
<feature type="domain" description="Doublecortin" evidence="1">
    <location>
        <begin position="143"/>
        <end position="176"/>
    </location>
</feature>
<dbReference type="PROSITE" id="PS50309">
    <property type="entry name" value="DC"/>
    <property type="match status" value="1"/>
</dbReference>
<dbReference type="PANTHER" id="PTHR16049:SF8">
    <property type="entry name" value="IQ DOMAIN-CONTAINING PROTEIN C"/>
    <property type="match status" value="1"/>
</dbReference>
<dbReference type="OrthoDB" id="6161953at2759"/>
<proteinExistence type="predicted"/>
<dbReference type="SMART" id="SM00015">
    <property type="entry name" value="IQ"/>
    <property type="match status" value="1"/>
</dbReference>